<dbReference type="OrthoDB" id="2997185at2759"/>
<evidence type="ECO:0000256" key="1">
    <source>
        <dbReference type="SAM" id="Coils"/>
    </source>
</evidence>
<evidence type="ECO:0000313" key="2">
    <source>
        <dbReference type="EMBL" id="KIJ35420.1"/>
    </source>
</evidence>
<dbReference type="EMBL" id="KN837189">
    <property type="protein sequence ID" value="KIJ35420.1"/>
    <property type="molecule type" value="Genomic_DNA"/>
</dbReference>
<sequence>MALELGTIEPRSSEFVASAVNINSINQLADEGKTKIEIAQEKLHDLQLEKKNLEEYHYEATRLPAPIRRLPDEILGKILLLVIPDVFKWDDPQHRIRRVDVPDDVDIESLYLARLHLLRVCRRWKRVVCECPAAWTSIIVDSGVPLHITQRSLQLSKAGLLDVYISGRCRDKDAKETADLLVPYLPQVVRLTLLWSPITEILSSLPPGQEIPLRSLKSLYTRGTSQAIANLDLSTVEQLITSWPGDICEVKRYHRLDCLRSLFTDILDPQHLTMLNQCLPNIRRLSLNILAFLLVCGFKNLTATFAFPNLEELFISAQLVLCSLLTQMTMPELHTLSLKLGYPWLPWDPLIPEITDNFLQVCRSARFRLGILQEFTVSRFSGRHSPPNLFSKSPWEWYDPSFTGTDHAVEDGLVNRRLDIVPHRSETMICGLPMIVSIWDSKASHSRSIENAEEYEVYVEEEIEDLRDWEREQELHMENAKWMSKAEAMGVRFTEESISSIEVLSKGPWL</sequence>
<dbReference type="HOGENOM" id="CLU_534378_0_0_1"/>
<accession>A0A0C9VD22</accession>
<feature type="coiled-coil region" evidence="1">
    <location>
        <begin position="452"/>
        <end position="479"/>
    </location>
</feature>
<proteinExistence type="predicted"/>
<keyword evidence="1" id="KW-0175">Coiled coil</keyword>
<evidence type="ECO:0008006" key="4">
    <source>
        <dbReference type="Google" id="ProtNLM"/>
    </source>
</evidence>
<organism evidence="2 3">
    <name type="scientific">Sphaerobolus stellatus (strain SS14)</name>
    <dbReference type="NCBI Taxonomy" id="990650"/>
    <lineage>
        <taxon>Eukaryota</taxon>
        <taxon>Fungi</taxon>
        <taxon>Dikarya</taxon>
        <taxon>Basidiomycota</taxon>
        <taxon>Agaricomycotina</taxon>
        <taxon>Agaricomycetes</taxon>
        <taxon>Phallomycetidae</taxon>
        <taxon>Geastrales</taxon>
        <taxon>Sphaerobolaceae</taxon>
        <taxon>Sphaerobolus</taxon>
    </lineage>
</organism>
<dbReference type="AlphaFoldDB" id="A0A0C9VD22"/>
<dbReference type="Proteomes" id="UP000054279">
    <property type="component" value="Unassembled WGS sequence"/>
</dbReference>
<feature type="coiled-coil region" evidence="1">
    <location>
        <begin position="29"/>
        <end position="56"/>
    </location>
</feature>
<gene>
    <name evidence="2" type="ORF">M422DRAFT_262384</name>
</gene>
<reference evidence="2 3" key="1">
    <citation type="submission" date="2014-06" db="EMBL/GenBank/DDBJ databases">
        <title>Evolutionary Origins and Diversification of the Mycorrhizal Mutualists.</title>
        <authorList>
            <consortium name="DOE Joint Genome Institute"/>
            <consortium name="Mycorrhizal Genomics Consortium"/>
            <person name="Kohler A."/>
            <person name="Kuo A."/>
            <person name="Nagy L.G."/>
            <person name="Floudas D."/>
            <person name="Copeland A."/>
            <person name="Barry K.W."/>
            <person name="Cichocki N."/>
            <person name="Veneault-Fourrey C."/>
            <person name="LaButti K."/>
            <person name="Lindquist E.A."/>
            <person name="Lipzen A."/>
            <person name="Lundell T."/>
            <person name="Morin E."/>
            <person name="Murat C."/>
            <person name="Riley R."/>
            <person name="Ohm R."/>
            <person name="Sun H."/>
            <person name="Tunlid A."/>
            <person name="Henrissat B."/>
            <person name="Grigoriev I.V."/>
            <person name="Hibbett D.S."/>
            <person name="Martin F."/>
        </authorList>
    </citation>
    <scope>NUCLEOTIDE SEQUENCE [LARGE SCALE GENOMIC DNA]</scope>
    <source>
        <strain evidence="2 3">SS14</strain>
    </source>
</reference>
<name>A0A0C9VD22_SPHS4</name>
<keyword evidence="3" id="KW-1185">Reference proteome</keyword>
<protein>
    <recommendedName>
        <fullName evidence="4">F-box domain-containing protein</fullName>
    </recommendedName>
</protein>
<dbReference type="Gene3D" id="1.20.1280.50">
    <property type="match status" value="1"/>
</dbReference>
<evidence type="ECO:0000313" key="3">
    <source>
        <dbReference type="Proteomes" id="UP000054279"/>
    </source>
</evidence>